<protein>
    <submittedName>
        <fullName evidence="15">ABC transporter ATP-binding protein</fullName>
    </submittedName>
</protein>
<dbReference type="Pfam" id="PF00664">
    <property type="entry name" value="ABC_membrane"/>
    <property type="match status" value="1"/>
</dbReference>
<reference evidence="15" key="1">
    <citation type="submission" date="2017-02" db="UniProtKB">
        <authorList>
            <consortium name="WormBaseParasite"/>
        </authorList>
    </citation>
    <scope>IDENTIFICATION</scope>
</reference>
<dbReference type="GO" id="GO:0015421">
    <property type="term" value="F:ABC-type oligopeptide transporter activity"/>
    <property type="evidence" value="ECO:0007669"/>
    <property type="project" value="TreeGrafter"/>
</dbReference>
<dbReference type="InterPro" id="IPR003593">
    <property type="entry name" value="AAA+_ATPase"/>
</dbReference>
<feature type="transmembrane region" description="Helical" evidence="10">
    <location>
        <begin position="106"/>
        <end position="126"/>
    </location>
</feature>
<feature type="transmembrane region" description="Helical" evidence="10">
    <location>
        <begin position="314"/>
        <end position="339"/>
    </location>
</feature>
<dbReference type="InterPro" id="IPR039421">
    <property type="entry name" value="Type_1_exporter"/>
</dbReference>
<feature type="domain" description="ABC transporter" evidence="11">
    <location>
        <begin position="412"/>
        <end position="709"/>
    </location>
</feature>
<dbReference type="GO" id="GO:0090374">
    <property type="term" value="P:oligopeptide export from mitochondrion"/>
    <property type="evidence" value="ECO:0007669"/>
    <property type="project" value="TreeGrafter"/>
</dbReference>
<dbReference type="GO" id="GO:0005524">
    <property type="term" value="F:ATP binding"/>
    <property type="evidence" value="ECO:0007669"/>
    <property type="project" value="UniProtKB-KW"/>
</dbReference>
<dbReference type="STRING" id="6290.A0A0N4X3G2"/>
<dbReference type="OMA" id="FNCTIRE"/>
<accession>A0A0N4X3G2</accession>
<dbReference type="PROSITE" id="PS50929">
    <property type="entry name" value="ABC_TM1F"/>
    <property type="match status" value="1"/>
</dbReference>
<dbReference type="AlphaFoldDB" id="A0A0N4X3G2"/>
<evidence type="ECO:0000256" key="1">
    <source>
        <dbReference type="ARBA" id="ARBA00004141"/>
    </source>
</evidence>
<comment type="subcellular location">
    <subcellularLocation>
        <location evidence="1">Membrane</location>
        <topology evidence="1">Multi-pass membrane protein</topology>
    </subcellularLocation>
</comment>
<gene>
    <name evidence="13" type="ORF">HPLM_LOCUS18896</name>
</gene>
<dbReference type="GO" id="GO:0016887">
    <property type="term" value="F:ATP hydrolysis activity"/>
    <property type="evidence" value="ECO:0007669"/>
    <property type="project" value="InterPro"/>
</dbReference>
<dbReference type="SUPFAM" id="SSF90123">
    <property type="entry name" value="ABC transporter transmembrane region"/>
    <property type="match status" value="2"/>
</dbReference>
<feature type="transmembrane region" description="Helical" evidence="10">
    <location>
        <begin position="351"/>
        <end position="368"/>
    </location>
</feature>
<evidence type="ECO:0000313" key="15">
    <source>
        <dbReference type="WBParaSite" id="HPLM_0001890401-mRNA-1"/>
    </source>
</evidence>
<dbReference type="InterPro" id="IPR027417">
    <property type="entry name" value="P-loop_NTPase"/>
</dbReference>
<evidence type="ECO:0000256" key="8">
    <source>
        <dbReference type="ARBA" id="ARBA00022989"/>
    </source>
</evidence>
<dbReference type="InterPro" id="IPR036640">
    <property type="entry name" value="ABC1_TM_sf"/>
</dbReference>
<keyword evidence="4 10" id="KW-0812">Transmembrane</keyword>
<organism evidence="15">
    <name type="scientific">Haemonchus placei</name>
    <name type="common">Barber's pole worm</name>
    <dbReference type="NCBI Taxonomy" id="6290"/>
    <lineage>
        <taxon>Eukaryota</taxon>
        <taxon>Metazoa</taxon>
        <taxon>Ecdysozoa</taxon>
        <taxon>Nematoda</taxon>
        <taxon>Chromadorea</taxon>
        <taxon>Rhabditida</taxon>
        <taxon>Rhabditina</taxon>
        <taxon>Rhabditomorpha</taxon>
        <taxon>Strongyloidea</taxon>
        <taxon>Trichostrongylidae</taxon>
        <taxon>Haemonchus</taxon>
    </lineage>
</organism>
<dbReference type="Gene3D" id="3.40.50.300">
    <property type="entry name" value="P-loop containing nucleotide triphosphate hydrolases"/>
    <property type="match status" value="3"/>
</dbReference>
<keyword evidence="5" id="KW-0677">Repeat</keyword>
<evidence type="ECO:0000256" key="5">
    <source>
        <dbReference type="ARBA" id="ARBA00022737"/>
    </source>
</evidence>
<dbReference type="GO" id="GO:0005743">
    <property type="term" value="C:mitochondrial inner membrane"/>
    <property type="evidence" value="ECO:0007669"/>
    <property type="project" value="TreeGrafter"/>
</dbReference>
<evidence type="ECO:0000256" key="10">
    <source>
        <dbReference type="SAM" id="Phobius"/>
    </source>
</evidence>
<proteinExistence type="inferred from homology"/>
<comment type="similarity">
    <text evidence="2">Belongs to the ABC transporter superfamily. ABCB family. Multidrug resistance exporter (TC 3.A.1.201) subfamily.</text>
</comment>
<evidence type="ECO:0000313" key="13">
    <source>
        <dbReference type="EMBL" id="VDO73812.1"/>
    </source>
</evidence>
<dbReference type="SUPFAM" id="SSF52540">
    <property type="entry name" value="P-loop containing nucleoside triphosphate hydrolases"/>
    <property type="match status" value="2"/>
</dbReference>
<dbReference type="SMART" id="SM00382">
    <property type="entry name" value="AAA"/>
    <property type="match status" value="1"/>
</dbReference>
<evidence type="ECO:0000256" key="3">
    <source>
        <dbReference type="ARBA" id="ARBA00022448"/>
    </source>
</evidence>
<evidence type="ECO:0000313" key="14">
    <source>
        <dbReference type="Proteomes" id="UP000268014"/>
    </source>
</evidence>
<dbReference type="PROSITE" id="PS50893">
    <property type="entry name" value="ABC_TRANSPORTER_2"/>
    <property type="match status" value="1"/>
</dbReference>
<keyword evidence="14" id="KW-1185">Reference proteome</keyword>
<keyword evidence="3" id="KW-0813">Transport</keyword>
<evidence type="ECO:0000256" key="9">
    <source>
        <dbReference type="ARBA" id="ARBA00023136"/>
    </source>
</evidence>
<evidence type="ECO:0000256" key="6">
    <source>
        <dbReference type="ARBA" id="ARBA00022741"/>
    </source>
</evidence>
<sequence>MIQSCDEERKEKEKTASRNITTLILDILLCRGDVETERTAESEPISVKQLFRFATTRDMCFITIGTVCALIGGAIQPFVLILGGFITTLYLEPSEKVGNQQFWDDVMVLINWLGIAGVLALITSFVQSFFLHRGSLNVVISLRRQYLSAVLRQDATWFDQNTSGVIISQLNDNIARIQDGMGDKMGLLIRGFSMFSSSIIACGIINWQITVISITMGPIAAMTMAMLGKVNSASLGKAMKLLSDAASIAEESVMNVNSASLGKAMKLLSDAASIAEESVMNVKTVQSCNGQKHMVKKYQSALRRALPYSIRNHFWMGFFEGLSFFQIYVVIGVSLWFGCYGYFHGFVRERGDVLLCVGTISLTAYYLGMLGPHMMALLKARVAAAAIYDIIDRMPPIHRKKGLRKDVVAGHIAFKDVYFSYLTRNQPVLNGFSCEVQSGETIALVGASGSGKSTLVSLLSRLYEVDDGKITIDGVPLCEYDVKALRKRIGIVQQEPYLFNGTVKENISLGREGIDDEKIRQAADVADVTEFVDHLEKFYLFSFFCLGIFQLTKKDPSEHQTQQGFDTYLGPGGATLSGGQKQRIAIARAIRDPSEHQSQQGFDTYLGPGGATLSGGQKQRIAIARAIVTDPRILFLDEATSALDAKCEKVVQVALNEAAKGRTTIVIAHRLSTVRDVKKIYVMEKGKVVETGKRRLYHYSVTNFSFRLI</sequence>
<keyword evidence="6" id="KW-0547">Nucleotide-binding</keyword>
<keyword evidence="7" id="KW-0067">ATP-binding</keyword>
<dbReference type="OrthoDB" id="6500128at2759"/>
<evidence type="ECO:0000256" key="7">
    <source>
        <dbReference type="ARBA" id="ARBA00022840"/>
    </source>
</evidence>
<evidence type="ECO:0000256" key="2">
    <source>
        <dbReference type="ARBA" id="ARBA00007577"/>
    </source>
</evidence>
<dbReference type="Gene3D" id="1.20.1560.10">
    <property type="entry name" value="ABC transporter type 1, transmembrane domain"/>
    <property type="match status" value="2"/>
</dbReference>
<dbReference type="InterPro" id="IPR017871">
    <property type="entry name" value="ABC_transporter-like_CS"/>
</dbReference>
<dbReference type="PANTHER" id="PTHR43394">
    <property type="entry name" value="ATP-DEPENDENT PERMEASE MDL1, MITOCHONDRIAL"/>
    <property type="match status" value="1"/>
</dbReference>
<reference evidence="13 14" key="2">
    <citation type="submission" date="2018-11" db="EMBL/GenBank/DDBJ databases">
        <authorList>
            <consortium name="Pathogen Informatics"/>
        </authorList>
    </citation>
    <scope>NUCLEOTIDE SEQUENCE [LARGE SCALE GENOMIC DNA]</scope>
    <source>
        <strain evidence="13 14">MHpl1</strain>
    </source>
</reference>
<dbReference type="InterPro" id="IPR011527">
    <property type="entry name" value="ABC1_TM_dom"/>
</dbReference>
<keyword evidence="9 10" id="KW-0472">Membrane</keyword>
<dbReference type="EMBL" id="UZAF01020902">
    <property type="protein sequence ID" value="VDO73812.1"/>
    <property type="molecule type" value="Genomic_DNA"/>
</dbReference>
<dbReference type="InterPro" id="IPR003439">
    <property type="entry name" value="ABC_transporter-like_ATP-bd"/>
</dbReference>
<dbReference type="WBParaSite" id="HPLM_0001890401-mRNA-1">
    <property type="protein sequence ID" value="HPLM_0001890401-mRNA-1"/>
    <property type="gene ID" value="HPLM_0001890401"/>
</dbReference>
<dbReference type="Proteomes" id="UP000268014">
    <property type="component" value="Unassembled WGS sequence"/>
</dbReference>
<name>A0A0N4X3G2_HAEPC</name>
<feature type="domain" description="ABC transmembrane type-1" evidence="12">
    <location>
        <begin position="64"/>
        <end position="379"/>
    </location>
</feature>
<feature type="transmembrane region" description="Helical" evidence="10">
    <location>
        <begin position="59"/>
        <end position="86"/>
    </location>
</feature>
<evidence type="ECO:0000259" key="11">
    <source>
        <dbReference type="PROSITE" id="PS50893"/>
    </source>
</evidence>
<keyword evidence="8 10" id="KW-1133">Transmembrane helix</keyword>
<dbReference type="PANTHER" id="PTHR43394:SF11">
    <property type="entry name" value="ATP-BINDING CASSETTE TRANSPORTER"/>
    <property type="match status" value="1"/>
</dbReference>
<dbReference type="CDD" id="cd18577">
    <property type="entry name" value="ABC_6TM_Pgp_ABCB1_D1_like"/>
    <property type="match status" value="1"/>
</dbReference>
<evidence type="ECO:0000256" key="4">
    <source>
        <dbReference type="ARBA" id="ARBA00022692"/>
    </source>
</evidence>
<dbReference type="PROSITE" id="PS00211">
    <property type="entry name" value="ABC_TRANSPORTER_1"/>
    <property type="match status" value="2"/>
</dbReference>
<evidence type="ECO:0000259" key="12">
    <source>
        <dbReference type="PROSITE" id="PS50929"/>
    </source>
</evidence>
<dbReference type="Pfam" id="PF00005">
    <property type="entry name" value="ABC_tran"/>
    <property type="match status" value="2"/>
</dbReference>